<comment type="caution">
    <text evidence="1">The sequence shown here is derived from an EMBL/GenBank/DDBJ whole genome shotgun (WGS) entry which is preliminary data.</text>
</comment>
<gene>
    <name evidence="1" type="ORF">HGP29_27710</name>
</gene>
<accession>A0A7X8SRN8</accession>
<name>A0A7X8SRN8_9BACT</name>
<dbReference type="EMBL" id="JABAIL010000019">
    <property type="protein sequence ID" value="NLR95019.1"/>
    <property type="molecule type" value="Genomic_DNA"/>
</dbReference>
<evidence type="ECO:0000313" key="1">
    <source>
        <dbReference type="EMBL" id="NLR95019.1"/>
    </source>
</evidence>
<evidence type="ECO:0000313" key="2">
    <source>
        <dbReference type="Proteomes" id="UP000585050"/>
    </source>
</evidence>
<protein>
    <submittedName>
        <fullName evidence="1">Uncharacterized protein</fullName>
    </submittedName>
</protein>
<proteinExistence type="predicted"/>
<keyword evidence="2" id="KW-1185">Reference proteome</keyword>
<dbReference type="AlphaFoldDB" id="A0A7X8SRN8"/>
<dbReference type="RefSeq" id="WP_168885725.1">
    <property type="nucleotide sequence ID" value="NZ_JABAIL010000019.1"/>
</dbReference>
<organism evidence="1 2">
    <name type="scientific">Flammeovirga agarivorans</name>
    <dbReference type="NCBI Taxonomy" id="2726742"/>
    <lineage>
        <taxon>Bacteria</taxon>
        <taxon>Pseudomonadati</taxon>
        <taxon>Bacteroidota</taxon>
        <taxon>Cytophagia</taxon>
        <taxon>Cytophagales</taxon>
        <taxon>Flammeovirgaceae</taxon>
        <taxon>Flammeovirga</taxon>
    </lineage>
</organism>
<reference evidence="1 2" key="1">
    <citation type="submission" date="2020-04" db="EMBL/GenBank/DDBJ databases">
        <title>Flammeovirga sp. SR4, a novel species isolated from seawater.</title>
        <authorList>
            <person name="Wang X."/>
        </authorList>
    </citation>
    <scope>NUCLEOTIDE SEQUENCE [LARGE SCALE GENOMIC DNA]</scope>
    <source>
        <strain evidence="1 2">SR4</strain>
    </source>
</reference>
<sequence>MKKIIPILIFLLINNFSYSQSYSTSEVISKAEFYLKEAVGVELFKYFTLDPHSFYHYKNKKGKSKWREISKGKKTRGTFVDGKNINFVLNHPDFSYPYVRKIVYVELNSDLELIHDLYIDQIPKFLLENKPSNWLTEDQLDQIIKNQNLKKISSPLTKRLNFDSKMKSYYWIVWNTLYEEKYFSDEEILHIDAVTGVVLKHFEKRQYFIHCY</sequence>
<dbReference type="Proteomes" id="UP000585050">
    <property type="component" value="Unassembled WGS sequence"/>
</dbReference>